<dbReference type="Pfam" id="PF02775">
    <property type="entry name" value="TPP_enzyme_C"/>
    <property type="match status" value="1"/>
</dbReference>
<evidence type="ECO:0000313" key="7">
    <source>
        <dbReference type="Proteomes" id="UP001139125"/>
    </source>
</evidence>
<sequence length="374" mass="41310">MLKPAFLYEQLEKKGVEFMLGVPDSLLKHFGSYAFDKGNTLIAANEGGALAIASGYHLATGKIPLVYLQNSGFGNIVNPLTSLTDEEVYSIPALIMVGWRGKPGTNDEPQHLKPGRTQEEQLKALDLPYSILSSDEQQVEKQLGTAFDTMRKKSSPYVLLVPPDTFEKYAFQGDSKTHSYSLKREEVLEQLVQKFGEKDIIVSTTGKTSRELFELRKKHGLGHHRDFLTVGSMGHASQIALGIAMEKKNRRVFCIDGDGAMIMHMGALAIIGEQQPSNYYHILINNGAHESVGGQPTAGFHIDFGKIAEGCGYKQTFRVSDLSSLNDKFDEFVNAEGPVLLEIMTQTGARSDLGRPTLSPTENKENFMQFLSED</sequence>
<dbReference type="CDD" id="cd03371">
    <property type="entry name" value="TPP_PpyrDC"/>
    <property type="match status" value="1"/>
</dbReference>
<dbReference type="InterPro" id="IPR012001">
    <property type="entry name" value="Thiamin_PyroP_enz_TPP-bd_dom"/>
</dbReference>
<evidence type="ECO:0000259" key="4">
    <source>
        <dbReference type="Pfam" id="PF02775"/>
    </source>
</evidence>
<keyword evidence="1" id="KW-0210">Decarboxylase</keyword>
<dbReference type="RefSeq" id="WP_255133847.1">
    <property type="nucleotide sequence ID" value="NZ_JANDBC010000001.1"/>
</dbReference>
<evidence type="ECO:0000256" key="2">
    <source>
        <dbReference type="ARBA" id="ARBA00023052"/>
    </source>
</evidence>
<evidence type="ECO:0000259" key="5">
    <source>
        <dbReference type="Pfam" id="PF02776"/>
    </source>
</evidence>
<dbReference type="EMBL" id="JANDBC010000001">
    <property type="protein sequence ID" value="MCP9291157.1"/>
    <property type="molecule type" value="Genomic_DNA"/>
</dbReference>
<comment type="caution">
    <text evidence="6">The sequence shown here is derived from an EMBL/GenBank/DDBJ whole genome shotgun (WGS) entry which is preliminary data.</text>
</comment>
<reference evidence="6" key="1">
    <citation type="submission" date="2022-06" db="EMBL/GenBank/DDBJ databases">
        <title>Gracilimonas sp. CAU 1638 isolated from sea sediment.</title>
        <authorList>
            <person name="Kim W."/>
        </authorList>
    </citation>
    <scope>NUCLEOTIDE SEQUENCE</scope>
    <source>
        <strain evidence="6">CAU 1638</strain>
    </source>
</reference>
<feature type="domain" description="Thiamine pyrophosphate enzyme TPP-binding" evidence="4">
    <location>
        <begin position="224"/>
        <end position="343"/>
    </location>
</feature>
<evidence type="ECO:0000256" key="3">
    <source>
        <dbReference type="ARBA" id="ARBA00023239"/>
    </source>
</evidence>
<organism evidence="6 7">
    <name type="scientific">Gracilimonas sediminicola</name>
    <dbReference type="NCBI Taxonomy" id="2952158"/>
    <lineage>
        <taxon>Bacteria</taxon>
        <taxon>Pseudomonadati</taxon>
        <taxon>Balneolota</taxon>
        <taxon>Balneolia</taxon>
        <taxon>Balneolales</taxon>
        <taxon>Balneolaceae</taxon>
        <taxon>Gracilimonas</taxon>
    </lineage>
</organism>
<dbReference type="Proteomes" id="UP001139125">
    <property type="component" value="Unassembled WGS sequence"/>
</dbReference>
<dbReference type="GO" id="GO:0030976">
    <property type="term" value="F:thiamine pyrophosphate binding"/>
    <property type="evidence" value="ECO:0007669"/>
    <property type="project" value="InterPro"/>
</dbReference>
<dbReference type="PANTHER" id="PTHR42818:SF1">
    <property type="entry name" value="SULFOPYRUVATE DECARBOXYLASE"/>
    <property type="match status" value="1"/>
</dbReference>
<dbReference type="Gene3D" id="3.40.50.970">
    <property type="match status" value="2"/>
</dbReference>
<dbReference type="CDD" id="cd07035">
    <property type="entry name" value="TPP_PYR_POX_like"/>
    <property type="match status" value="1"/>
</dbReference>
<dbReference type="FunFam" id="3.40.50.970:FF:000101">
    <property type="entry name" value="Putative phosphonopyruvate decarboxylase"/>
    <property type="match status" value="1"/>
</dbReference>
<keyword evidence="2" id="KW-0786">Thiamine pyrophosphate</keyword>
<keyword evidence="7" id="KW-1185">Reference proteome</keyword>
<dbReference type="SUPFAM" id="SSF52518">
    <property type="entry name" value="Thiamin diphosphate-binding fold (THDP-binding)"/>
    <property type="match status" value="2"/>
</dbReference>
<evidence type="ECO:0000313" key="6">
    <source>
        <dbReference type="EMBL" id="MCP9291157.1"/>
    </source>
</evidence>
<dbReference type="GO" id="GO:0032923">
    <property type="term" value="P:organic phosphonate biosynthetic process"/>
    <property type="evidence" value="ECO:0007669"/>
    <property type="project" value="InterPro"/>
</dbReference>
<dbReference type="AlphaFoldDB" id="A0A9X2L2R3"/>
<accession>A0A9X2L2R3</accession>
<gene>
    <name evidence="6" type="primary">aepY</name>
    <name evidence="6" type="ORF">NM125_06140</name>
</gene>
<dbReference type="NCBIfam" id="TIGR03297">
    <property type="entry name" value="Ppyr-DeCO2ase"/>
    <property type="match status" value="1"/>
</dbReference>
<dbReference type="GO" id="GO:0033980">
    <property type="term" value="F:phosphonopyruvate decarboxylase activity"/>
    <property type="evidence" value="ECO:0007669"/>
    <property type="project" value="UniProtKB-EC"/>
</dbReference>
<dbReference type="Pfam" id="PF02776">
    <property type="entry name" value="TPP_enzyme_N"/>
    <property type="match status" value="1"/>
</dbReference>
<proteinExistence type="predicted"/>
<evidence type="ECO:0000256" key="1">
    <source>
        <dbReference type="ARBA" id="ARBA00022793"/>
    </source>
</evidence>
<keyword evidence="3 6" id="KW-0456">Lyase</keyword>
<name>A0A9X2L2R3_9BACT</name>
<dbReference type="InterPro" id="IPR017684">
    <property type="entry name" value="Phosphono-pyrv_decarboxylase"/>
</dbReference>
<feature type="domain" description="Thiamine pyrophosphate enzyme N-terminal TPP-binding" evidence="5">
    <location>
        <begin position="6"/>
        <end position="106"/>
    </location>
</feature>
<protein>
    <submittedName>
        <fullName evidence="6">Phosphonopyruvate decarboxylase</fullName>
        <ecNumber evidence="6">4.1.1.82</ecNumber>
    </submittedName>
</protein>
<dbReference type="InterPro" id="IPR011766">
    <property type="entry name" value="TPP_enzyme_TPP-bd"/>
</dbReference>
<dbReference type="PANTHER" id="PTHR42818">
    <property type="entry name" value="SULFOPYRUVATE DECARBOXYLASE SUBUNIT ALPHA"/>
    <property type="match status" value="1"/>
</dbReference>
<dbReference type="InterPro" id="IPR029061">
    <property type="entry name" value="THDP-binding"/>
</dbReference>
<dbReference type="InterPro" id="IPR051818">
    <property type="entry name" value="TPP_dependent_decarboxylase"/>
</dbReference>
<dbReference type="EC" id="4.1.1.82" evidence="6"/>
<dbReference type="FunFam" id="3.40.50.970:FF:000100">
    <property type="entry name" value="Putative phosphonopyruvate decarboxylase"/>
    <property type="match status" value="1"/>
</dbReference>